<feature type="transmembrane region" description="Helical" evidence="3">
    <location>
        <begin position="337"/>
        <end position="356"/>
    </location>
</feature>
<feature type="region of interest" description="Disordered" evidence="2">
    <location>
        <begin position="120"/>
        <end position="155"/>
    </location>
</feature>
<feature type="transmembrane region" description="Helical" evidence="3">
    <location>
        <begin position="481"/>
        <end position="498"/>
    </location>
</feature>
<keyword evidence="1" id="KW-0175">Coiled coil</keyword>
<dbReference type="EMBL" id="PZKC01000014">
    <property type="protein sequence ID" value="PTD95342.1"/>
    <property type="molecule type" value="Genomic_DNA"/>
</dbReference>
<dbReference type="PANTHER" id="PTHR38434">
    <property type="entry name" value="BLL2549 PROTEIN"/>
    <property type="match status" value="1"/>
</dbReference>
<dbReference type="Proteomes" id="UP000241193">
    <property type="component" value="Unassembled WGS sequence"/>
</dbReference>
<feature type="compositionally biased region" description="Low complexity" evidence="2">
    <location>
        <begin position="70"/>
        <end position="96"/>
    </location>
</feature>
<feature type="transmembrane region" description="Helical" evidence="3">
    <location>
        <begin position="503"/>
        <end position="522"/>
    </location>
</feature>
<dbReference type="OrthoDB" id="207428at2"/>
<feature type="transmembrane region" description="Helical" evidence="3">
    <location>
        <begin position="179"/>
        <end position="199"/>
    </location>
</feature>
<keyword evidence="3" id="KW-1133">Transmembrane helix</keyword>
<feature type="transmembrane region" description="Helical" evidence="3">
    <location>
        <begin position="261"/>
        <end position="282"/>
    </location>
</feature>
<feature type="transmembrane region" description="Helical" evidence="3">
    <location>
        <begin position="6"/>
        <end position="24"/>
    </location>
</feature>
<evidence type="ECO:0000256" key="2">
    <source>
        <dbReference type="SAM" id="MobiDB-lite"/>
    </source>
</evidence>
<dbReference type="AlphaFoldDB" id="A0A2T4IC35"/>
<keyword evidence="3" id="KW-0812">Transmembrane</keyword>
<feature type="transmembrane region" description="Helical" evidence="3">
    <location>
        <begin position="885"/>
        <end position="903"/>
    </location>
</feature>
<dbReference type="PIRSF" id="PIRSF035905">
    <property type="entry name" value="UCP035905_mp"/>
    <property type="match status" value="1"/>
</dbReference>
<feature type="compositionally biased region" description="Pro residues" evidence="2">
    <location>
        <begin position="137"/>
        <end position="155"/>
    </location>
</feature>
<feature type="transmembrane region" description="Helical" evidence="3">
    <location>
        <begin position="289"/>
        <end position="306"/>
    </location>
</feature>
<proteinExistence type="predicted"/>
<protein>
    <submittedName>
        <fullName evidence="4">DUF2339 domain-containing protein</fullName>
    </submittedName>
</protein>
<feature type="transmembrane region" description="Helical" evidence="3">
    <location>
        <begin position="650"/>
        <end position="669"/>
    </location>
</feature>
<reference evidence="4 5" key="1">
    <citation type="submission" date="2018-03" db="EMBL/GenBank/DDBJ databases">
        <authorList>
            <person name="Keele B.F."/>
        </authorList>
    </citation>
    <scope>NUCLEOTIDE SEQUENCE [LARGE SCALE GENOMIC DNA]</scope>
    <source>
        <strain evidence="4 5">D20</strain>
    </source>
</reference>
<reference evidence="4 5" key="2">
    <citation type="submission" date="2018-04" db="EMBL/GenBank/DDBJ databases">
        <title>Thauera lacus sp. nov., isolated from an saline lake in Inner Mongolia, China.</title>
        <authorList>
            <person name="Liang Q.-Y."/>
        </authorList>
    </citation>
    <scope>NUCLEOTIDE SEQUENCE [LARGE SCALE GENOMIC DNA]</scope>
    <source>
        <strain evidence="4 5">D20</strain>
    </source>
</reference>
<sequence>MEALILLVFGAIMLVGFVGGIIGGRIGRRKLSEDDDNARARIEQRLDHLQRVQSELARRLADLDARRDAPPAAAAAPPHDTAAAAPPHDTAAAAPPYDAAPAAPLPVFTVEAATDTAPTEFDFDLPEPAAPARATAPTPPAASAPRRPLPAPTVLPEPPTISPPALPEWLRHWLFGGNLVVRIGIVILFFGVAFLLKFAYEHVHVPIELRLSATALGAIALLGLGWRLRTRRVGYALALQGGGIGVLYLVVFAALRLYELIPAPAAFALLVAIAVCAGILALLQDGRSLAVLGTAGGFLAPILASTGSGSHVALFSYYALLNAGVLALAWRRTWRELNLLGFAFTFVIATLWGAQYYRAELFASVEPFLLLFFLMYVAVPVGYALRSRAAEANGGKIAAYLDGTLVFGTPLVAFGLQLRLVSAFEYGAAFSALALGIFYLALARLLWARTGQHLRLLLEAFLALGVVFATLAIPLAFEGRWTAAAWALESAAILWMGLRQRRLAARAFAILLQLGAGAAFMIDLPGAGTLAVLNAQFLGCALIAAAGLFSAWLIHRHGDIVHPLERAAAPVLLGWGLLWWGSAGVLQIDGHLPAHLFANSALLFAALSAVALATLARRTAWAAGNAAAVLISPLLAIAALAAAGASTNPLAALGWLAWPTALGAHLYALRGHDEAYPRAIGWLHALGVWVLALVAGVAAARAIDGVVDGASSWAVLGLALVPGAVLAALVHLRECARWPLGAQRRAYLLHGGAPVAAFLLLWAMLANIASPGHADPLPYLPLLNPLEIGLAGALLLCLWWYAGVRRAGLLDGGADAQRTLVVIAGLCAFALANGVLLRSLHHFAAVPWALDALAGSRLVHAALALFWTAIALAVMLLATRRGLRPLWMAGAALMAVVVVKLFLIDLSNIGGIERVVSFLGVGVLMLVIGWFTPVPPKTTAEQQ</sequence>
<feature type="transmembrane region" description="Helical" evidence="3">
    <location>
        <begin position="456"/>
        <end position="475"/>
    </location>
</feature>
<feature type="transmembrane region" description="Helical" evidence="3">
    <location>
        <begin position="397"/>
        <end position="416"/>
    </location>
</feature>
<feature type="transmembrane region" description="Helical" evidence="3">
    <location>
        <begin position="915"/>
        <end position="934"/>
    </location>
</feature>
<feature type="transmembrane region" description="Helical" evidence="3">
    <location>
        <begin position="747"/>
        <end position="768"/>
    </location>
</feature>
<dbReference type="RefSeq" id="WP_107494560.1">
    <property type="nucleotide sequence ID" value="NZ_PZKC01000014.1"/>
</dbReference>
<dbReference type="PANTHER" id="PTHR38434:SF1">
    <property type="entry name" value="BLL2549 PROTEIN"/>
    <property type="match status" value="1"/>
</dbReference>
<dbReference type="Pfam" id="PF10101">
    <property type="entry name" value="DUF2339"/>
    <property type="match status" value="1"/>
</dbReference>
<feature type="transmembrane region" description="Helical" evidence="3">
    <location>
        <begin position="534"/>
        <end position="555"/>
    </location>
</feature>
<feature type="transmembrane region" description="Helical" evidence="3">
    <location>
        <begin position="428"/>
        <end position="447"/>
    </location>
</feature>
<name>A0A2T4IC35_9RHOO</name>
<feature type="transmembrane region" description="Helical" evidence="3">
    <location>
        <begin position="820"/>
        <end position="838"/>
    </location>
</feature>
<feature type="transmembrane region" description="Helical" evidence="3">
    <location>
        <begin position="567"/>
        <end position="588"/>
    </location>
</feature>
<feature type="transmembrane region" description="Helical" evidence="3">
    <location>
        <begin position="235"/>
        <end position="255"/>
    </location>
</feature>
<feature type="transmembrane region" description="Helical" evidence="3">
    <location>
        <begin position="622"/>
        <end position="644"/>
    </location>
</feature>
<gene>
    <name evidence="4" type="ORF">C8261_15110</name>
</gene>
<feature type="transmembrane region" description="Helical" evidence="3">
    <location>
        <begin position="712"/>
        <end position="732"/>
    </location>
</feature>
<accession>A0A2T4IC35</accession>
<comment type="caution">
    <text evidence="4">The sequence shown here is derived from an EMBL/GenBank/DDBJ whole genome shotgun (WGS) entry which is preliminary data.</text>
</comment>
<feature type="transmembrane region" description="Helical" evidence="3">
    <location>
        <begin position="858"/>
        <end position="878"/>
    </location>
</feature>
<feature type="transmembrane region" description="Helical" evidence="3">
    <location>
        <begin position="211"/>
        <end position="228"/>
    </location>
</feature>
<keyword evidence="3" id="KW-0472">Membrane</keyword>
<dbReference type="InterPro" id="IPR019286">
    <property type="entry name" value="DUF2339_TM"/>
</dbReference>
<evidence type="ECO:0000256" key="1">
    <source>
        <dbReference type="SAM" id="Coils"/>
    </source>
</evidence>
<evidence type="ECO:0000256" key="3">
    <source>
        <dbReference type="SAM" id="Phobius"/>
    </source>
</evidence>
<feature type="transmembrane region" description="Helical" evidence="3">
    <location>
        <begin position="681"/>
        <end position="700"/>
    </location>
</feature>
<dbReference type="InterPro" id="IPR014600">
    <property type="entry name" value="UCP035905_mem"/>
</dbReference>
<feature type="transmembrane region" description="Helical" evidence="3">
    <location>
        <begin position="368"/>
        <end position="385"/>
    </location>
</feature>
<feature type="region of interest" description="Disordered" evidence="2">
    <location>
        <begin position="66"/>
        <end position="96"/>
    </location>
</feature>
<feature type="coiled-coil region" evidence="1">
    <location>
        <begin position="39"/>
        <end position="66"/>
    </location>
</feature>
<evidence type="ECO:0000313" key="5">
    <source>
        <dbReference type="Proteomes" id="UP000241193"/>
    </source>
</evidence>
<feature type="transmembrane region" description="Helical" evidence="3">
    <location>
        <begin position="312"/>
        <end position="330"/>
    </location>
</feature>
<evidence type="ECO:0000313" key="4">
    <source>
        <dbReference type="EMBL" id="PTD95342.1"/>
    </source>
</evidence>
<feature type="transmembrane region" description="Helical" evidence="3">
    <location>
        <begin position="594"/>
        <end position="615"/>
    </location>
</feature>
<keyword evidence="5" id="KW-1185">Reference proteome</keyword>
<organism evidence="4 5">
    <name type="scientific">Pseudothauera lacus</name>
    <dbReference type="NCBI Taxonomy" id="2136175"/>
    <lineage>
        <taxon>Bacteria</taxon>
        <taxon>Pseudomonadati</taxon>
        <taxon>Pseudomonadota</taxon>
        <taxon>Betaproteobacteria</taxon>
        <taxon>Rhodocyclales</taxon>
        <taxon>Zoogloeaceae</taxon>
        <taxon>Pseudothauera</taxon>
    </lineage>
</organism>
<feature type="transmembrane region" description="Helical" evidence="3">
    <location>
        <begin position="788"/>
        <end position="808"/>
    </location>
</feature>